<dbReference type="GO" id="GO:0005634">
    <property type="term" value="C:nucleus"/>
    <property type="evidence" value="ECO:0007669"/>
    <property type="project" value="UniProtKB-SubCell"/>
</dbReference>
<dbReference type="InterPro" id="IPR019787">
    <property type="entry name" value="Znf_PHD-finger"/>
</dbReference>
<evidence type="ECO:0000256" key="8">
    <source>
        <dbReference type="ARBA" id="ARBA00022853"/>
    </source>
</evidence>
<evidence type="ECO:0000256" key="11">
    <source>
        <dbReference type="ARBA" id="ARBA00023163"/>
    </source>
</evidence>
<comment type="subcellular location">
    <subcellularLocation>
        <location evidence="2">Nucleus</location>
    </subcellularLocation>
</comment>
<comment type="catalytic activity">
    <reaction evidence="14">
        <text>L-lysyl-[protein] + acetyl-CoA = N(6)-acetyl-L-lysyl-[protein] + CoA + H(+)</text>
        <dbReference type="Rhea" id="RHEA:45948"/>
        <dbReference type="Rhea" id="RHEA-COMP:9752"/>
        <dbReference type="Rhea" id="RHEA-COMP:10731"/>
        <dbReference type="ChEBI" id="CHEBI:15378"/>
        <dbReference type="ChEBI" id="CHEBI:29969"/>
        <dbReference type="ChEBI" id="CHEBI:57287"/>
        <dbReference type="ChEBI" id="CHEBI:57288"/>
        <dbReference type="ChEBI" id="CHEBI:61930"/>
        <dbReference type="EC" id="2.3.1.48"/>
    </reaction>
</comment>
<keyword evidence="5" id="KW-0479">Metal-binding</keyword>
<evidence type="ECO:0000256" key="4">
    <source>
        <dbReference type="ARBA" id="ARBA00022679"/>
    </source>
</evidence>
<evidence type="ECO:0000256" key="13">
    <source>
        <dbReference type="ARBA" id="ARBA00023315"/>
    </source>
</evidence>
<organism evidence="19 20">
    <name type="scientific">Haematococcus lacustris</name>
    <name type="common">Green alga</name>
    <name type="synonym">Haematococcus pluvialis</name>
    <dbReference type="NCBI Taxonomy" id="44745"/>
    <lineage>
        <taxon>Eukaryota</taxon>
        <taxon>Viridiplantae</taxon>
        <taxon>Chlorophyta</taxon>
        <taxon>core chlorophytes</taxon>
        <taxon>Chlorophyceae</taxon>
        <taxon>CS clade</taxon>
        <taxon>Chlamydomonadales</taxon>
        <taxon>Haematococcaceae</taxon>
        <taxon>Haematococcus</taxon>
    </lineage>
</organism>
<dbReference type="Pfam" id="PF02135">
    <property type="entry name" value="zf-TAZ"/>
    <property type="match status" value="1"/>
</dbReference>
<dbReference type="InterPro" id="IPR013178">
    <property type="entry name" value="Histone_AcTrfase_Rtt109/CBP"/>
</dbReference>
<evidence type="ECO:0000256" key="7">
    <source>
        <dbReference type="ARBA" id="ARBA00022833"/>
    </source>
</evidence>
<dbReference type="SMART" id="SM00291">
    <property type="entry name" value="ZnF_ZZ"/>
    <property type="match status" value="1"/>
</dbReference>
<dbReference type="Pfam" id="PF00628">
    <property type="entry name" value="PHD"/>
    <property type="match status" value="1"/>
</dbReference>
<dbReference type="InterPro" id="IPR000197">
    <property type="entry name" value="Znf_TAZ"/>
</dbReference>
<dbReference type="GO" id="GO:0005667">
    <property type="term" value="C:transcription regulator complex"/>
    <property type="evidence" value="ECO:0007669"/>
    <property type="project" value="TreeGrafter"/>
</dbReference>
<evidence type="ECO:0000256" key="9">
    <source>
        <dbReference type="ARBA" id="ARBA00023015"/>
    </source>
</evidence>
<dbReference type="InterPro" id="IPR013083">
    <property type="entry name" value="Znf_RING/FYVE/PHD"/>
</dbReference>
<dbReference type="PROSITE" id="PS01357">
    <property type="entry name" value="ZF_ZZ_1"/>
    <property type="match status" value="1"/>
</dbReference>
<dbReference type="GO" id="GO:0031490">
    <property type="term" value="F:chromatin DNA binding"/>
    <property type="evidence" value="ECO:0007669"/>
    <property type="project" value="TreeGrafter"/>
</dbReference>
<gene>
    <name evidence="19" type="ORF">HaLaN_02130</name>
</gene>
<reference evidence="19 20" key="1">
    <citation type="submission" date="2020-02" db="EMBL/GenBank/DDBJ databases">
        <title>Draft genome sequence of Haematococcus lacustris strain NIES-144.</title>
        <authorList>
            <person name="Morimoto D."/>
            <person name="Nakagawa S."/>
            <person name="Yoshida T."/>
            <person name="Sawayama S."/>
        </authorList>
    </citation>
    <scope>NUCLEOTIDE SEQUENCE [LARGE SCALE GENOMIC DNA]</scope>
    <source>
        <strain evidence="19 20">NIES-144</strain>
    </source>
</reference>
<comment type="function">
    <text evidence="1">Acetyltransferase enzyme. Acetylates histones, giving a specific tag for transcriptional activation.</text>
</comment>
<dbReference type="EMBL" id="BLLF01000089">
    <property type="protein sequence ID" value="GFH07343.1"/>
    <property type="molecule type" value="Genomic_DNA"/>
</dbReference>
<dbReference type="SMR" id="A0A699YBA8"/>
<evidence type="ECO:0000313" key="19">
    <source>
        <dbReference type="EMBL" id="GFH07343.1"/>
    </source>
</evidence>
<evidence type="ECO:0000256" key="15">
    <source>
        <dbReference type="PROSITE-ProRule" id="PRU00228"/>
    </source>
</evidence>
<dbReference type="PROSITE" id="PS51727">
    <property type="entry name" value="CBP_P300_HAT"/>
    <property type="match status" value="1"/>
</dbReference>
<dbReference type="PANTHER" id="PTHR13808:SF1">
    <property type="entry name" value="HISTONE ACETYLTRANSFERASE"/>
    <property type="match status" value="1"/>
</dbReference>
<keyword evidence="6 15" id="KW-0863">Zinc-finger</keyword>
<dbReference type="PANTHER" id="PTHR13808">
    <property type="entry name" value="CBP/P300-RELATED"/>
    <property type="match status" value="1"/>
</dbReference>
<evidence type="ECO:0000259" key="16">
    <source>
        <dbReference type="PROSITE" id="PS50134"/>
    </source>
</evidence>
<evidence type="ECO:0000313" key="20">
    <source>
        <dbReference type="Proteomes" id="UP000485058"/>
    </source>
</evidence>
<evidence type="ECO:0000256" key="12">
    <source>
        <dbReference type="ARBA" id="ARBA00023242"/>
    </source>
</evidence>
<evidence type="ECO:0000259" key="17">
    <source>
        <dbReference type="PROSITE" id="PS50135"/>
    </source>
</evidence>
<feature type="domain" description="CBP/p300-type HAT" evidence="18">
    <location>
        <begin position="69"/>
        <end position="518"/>
    </location>
</feature>
<dbReference type="Proteomes" id="UP000485058">
    <property type="component" value="Unassembled WGS sequence"/>
</dbReference>
<dbReference type="InterPro" id="IPR011011">
    <property type="entry name" value="Znf_FYVE_PHD"/>
</dbReference>
<dbReference type="SUPFAM" id="SSF57903">
    <property type="entry name" value="FYVE/PHD zinc finger"/>
    <property type="match status" value="1"/>
</dbReference>
<feature type="domain" description="TAZ-type" evidence="16">
    <location>
        <begin position="582"/>
        <end position="663"/>
    </location>
</feature>
<dbReference type="Pfam" id="PF08214">
    <property type="entry name" value="HAT_KAT11"/>
    <property type="match status" value="1"/>
</dbReference>
<keyword evidence="4" id="KW-0808">Transferase</keyword>
<dbReference type="GO" id="GO:0008270">
    <property type="term" value="F:zinc ion binding"/>
    <property type="evidence" value="ECO:0007669"/>
    <property type="project" value="UniProtKB-KW"/>
</dbReference>
<dbReference type="SUPFAM" id="SSF57850">
    <property type="entry name" value="RING/U-box"/>
    <property type="match status" value="1"/>
</dbReference>
<dbReference type="InterPro" id="IPR000433">
    <property type="entry name" value="Znf_ZZ"/>
</dbReference>
<dbReference type="AlphaFoldDB" id="A0A699YBA8"/>
<dbReference type="SMART" id="SM01250">
    <property type="entry name" value="KAT11"/>
    <property type="match status" value="1"/>
</dbReference>
<dbReference type="EC" id="2.3.1.48" evidence="3"/>
<feature type="domain" description="ZZ-type" evidence="17">
    <location>
        <begin position="520"/>
        <end position="570"/>
    </location>
</feature>
<dbReference type="Gene3D" id="3.30.60.90">
    <property type="match status" value="1"/>
</dbReference>
<dbReference type="SMART" id="SM00551">
    <property type="entry name" value="ZnF_TAZ"/>
    <property type="match status" value="1"/>
</dbReference>
<dbReference type="GO" id="GO:0003713">
    <property type="term" value="F:transcription coactivator activity"/>
    <property type="evidence" value="ECO:0007669"/>
    <property type="project" value="TreeGrafter"/>
</dbReference>
<keyword evidence="20" id="KW-1185">Reference proteome</keyword>
<dbReference type="PROSITE" id="PS50135">
    <property type="entry name" value="ZF_ZZ_2"/>
    <property type="match status" value="1"/>
</dbReference>
<dbReference type="PROSITE" id="PS50134">
    <property type="entry name" value="ZF_TAZ"/>
    <property type="match status" value="1"/>
</dbReference>
<accession>A0A699YBA8</accession>
<dbReference type="GO" id="GO:0000123">
    <property type="term" value="C:histone acetyltransferase complex"/>
    <property type="evidence" value="ECO:0007669"/>
    <property type="project" value="TreeGrafter"/>
</dbReference>
<keyword evidence="8" id="KW-0156">Chromatin regulator</keyword>
<evidence type="ECO:0000256" key="3">
    <source>
        <dbReference type="ARBA" id="ARBA00013184"/>
    </source>
</evidence>
<name>A0A699YBA8_HAELA</name>
<evidence type="ECO:0000256" key="6">
    <source>
        <dbReference type="ARBA" id="ARBA00022771"/>
    </source>
</evidence>
<keyword evidence="9" id="KW-0805">Transcription regulation</keyword>
<dbReference type="InterPro" id="IPR031162">
    <property type="entry name" value="CBP_P300_HAT"/>
</dbReference>
<dbReference type="InterPro" id="IPR043145">
    <property type="entry name" value="Znf_ZZ_sf"/>
</dbReference>
<feature type="non-terminal residue" evidence="19">
    <location>
        <position position="1"/>
    </location>
</feature>
<dbReference type="GO" id="GO:0004402">
    <property type="term" value="F:histone acetyltransferase activity"/>
    <property type="evidence" value="ECO:0007669"/>
    <property type="project" value="InterPro"/>
</dbReference>
<evidence type="ECO:0000256" key="1">
    <source>
        <dbReference type="ARBA" id="ARBA00002581"/>
    </source>
</evidence>
<dbReference type="SUPFAM" id="SSF57933">
    <property type="entry name" value="TAZ domain"/>
    <property type="match status" value="1"/>
</dbReference>
<keyword evidence="7" id="KW-0862">Zinc</keyword>
<sequence>VDLVKRKNDQEIEEPWVQCDECEGWVHQICGLFNKGRNNNETHYLCPDCLVQGMQRGQRQRIEMRPQSMLEGSDLPHTQLSKYLERRLYYSLDKERRARALKEGKLPCEVATAENLTIRVVNSVVKKCEVKPKFHDAFAPEGYPSEFPYRQRVVVLFQKIGGVDVCLFVMYVQEYGQDCPPPNRHCVYLSYLDSVKYFTPEVSAVHPLALPSMYALRTFVYHQVLLGYLTYVRRLGFQQMHIWACPPMQGDDYILYCHPNKQKTPRSHRLRHWYLDMLRQAKREGLVTHLTTLWDTYFPGGKDHRLERCSFAHVPYLEGDYWPGEAENQLANMAESHRQAGKSSVAKGLGVAVARKGIKEDFIVVHMQEVCTFCRNHIAGGQRLFRYKTQNGMPLKSAPERKFEGLELKTGPCANAPSSPASSLTLCEACFNTEHNAWVTAGKSVRLPPNVLLNDLIQEKQEEMQLMKDPDPDVENEFFETRQSFLALCQGNHYQFDTLRRAKHSSMMVLYHIHNPQAPAFASNCSLCSVEIEPGSGWRCTVCTDFDICTKCKLEKGHAHPLQPQVNRKFDETQKRLTEAERRERSEQLQRTMALLVHACSCNNVQCSSSSCRKVRALFQHAVGCHLKVTGGCQLCKKMWFLLNLHAKSCSRSDCPVPRCRELKDLRRKQTARQEEQRRKAYQNMLRTQYQGQMQGK</sequence>
<keyword evidence="11" id="KW-0804">Transcription</keyword>
<evidence type="ECO:0000256" key="5">
    <source>
        <dbReference type="ARBA" id="ARBA00022723"/>
    </source>
</evidence>
<proteinExistence type="predicted"/>
<keyword evidence="12" id="KW-0539">Nucleus</keyword>
<comment type="caution">
    <text evidence="19">The sequence shown here is derived from an EMBL/GenBank/DDBJ whole genome shotgun (WGS) entry which is preliminary data.</text>
</comment>
<evidence type="ECO:0000259" key="18">
    <source>
        <dbReference type="PROSITE" id="PS51727"/>
    </source>
</evidence>
<evidence type="ECO:0000256" key="14">
    <source>
        <dbReference type="ARBA" id="ARBA00048017"/>
    </source>
</evidence>
<dbReference type="InterPro" id="IPR035898">
    <property type="entry name" value="TAZ_dom_sf"/>
</dbReference>
<dbReference type="Pfam" id="PF00569">
    <property type="entry name" value="ZZ"/>
    <property type="match status" value="1"/>
</dbReference>
<evidence type="ECO:0000256" key="10">
    <source>
        <dbReference type="ARBA" id="ARBA00023159"/>
    </source>
</evidence>
<protein>
    <recommendedName>
        <fullName evidence="3">histone acetyltransferase</fullName>
        <ecNumber evidence="3">2.3.1.48</ecNumber>
    </recommendedName>
</protein>
<dbReference type="Gene3D" id="3.30.40.10">
    <property type="entry name" value="Zinc/RING finger domain, C3HC4 (zinc finger)"/>
    <property type="match status" value="1"/>
</dbReference>
<dbReference type="Gene3D" id="1.20.1020.10">
    <property type="entry name" value="TAZ domain"/>
    <property type="match status" value="1"/>
</dbReference>
<keyword evidence="10" id="KW-0010">Activator</keyword>
<keyword evidence="13" id="KW-0012">Acyltransferase</keyword>
<evidence type="ECO:0000256" key="2">
    <source>
        <dbReference type="ARBA" id="ARBA00004123"/>
    </source>
</evidence>
<dbReference type="GO" id="GO:0045944">
    <property type="term" value="P:positive regulation of transcription by RNA polymerase II"/>
    <property type="evidence" value="ECO:0007669"/>
    <property type="project" value="TreeGrafter"/>
</dbReference>